<geneLocation type="plasmid" evidence="2 3">
    <name>pSCATT</name>
</geneLocation>
<sequence>MSERQPPATYTVVVNDAGQYSVWPVHRAVPGGWREVGVRGDRDSCLDHVEKVWAGPRPA</sequence>
<name>F8JKH5_STREN</name>
<dbReference type="InterPro" id="IPR037407">
    <property type="entry name" value="MLP_fam"/>
</dbReference>
<dbReference type="KEGG" id="sct:SCAT_p0178"/>
<accession>G8XH40</accession>
<dbReference type="Gene3D" id="3.90.820.10">
    <property type="entry name" value="Structural Genomics, Unknown Function 30-nov-00 1gh9 Mol_id"/>
    <property type="match status" value="1"/>
</dbReference>
<dbReference type="OrthoDB" id="7584480at2"/>
<dbReference type="PANTHER" id="PTHR38444:SF1">
    <property type="entry name" value="ENTEROBACTIN BIOSYNTHESIS PROTEIN YBDZ"/>
    <property type="match status" value="1"/>
</dbReference>
<dbReference type="AlphaFoldDB" id="F8JKH5"/>
<keyword evidence="3" id="KW-1185">Reference proteome</keyword>
<dbReference type="PANTHER" id="PTHR38444">
    <property type="entry name" value="ENTEROBACTIN BIOSYNTHESIS PROTEIN YBDZ"/>
    <property type="match status" value="1"/>
</dbReference>
<accession>F8JKH5</accession>
<dbReference type="InterPro" id="IPR005153">
    <property type="entry name" value="MbtH-like_dom"/>
</dbReference>
<dbReference type="HOGENOM" id="CLU_181321_0_1_11"/>
<dbReference type="GO" id="GO:0019290">
    <property type="term" value="P:siderophore biosynthetic process"/>
    <property type="evidence" value="ECO:0007669"/>
    <property type="project" value="TreeGrafter"/>
</dbReference>
<evidence type="ECO:0000259" key="1">
    <source>
        <dbReference type="SMART" id="SM00923"/>
    </source>
</evidence>
<evidence type="ECO:0000313" key="2">
    <source>
        <dbReference type="EMBL" id="AEW99758.1"/>
    </source>
</evidence>
<proteinExistence type="predicted"/>
<dbReference type="GO" id="GO:0005829">
    <property type="term" value="C:cytosol"/>
    <property type="evidence" value="ECO:0007669"/>
    <property type="project" value="TreeGrafter"/>
</dbReference>
<dbReference type="SMART" id="SM00923">
    <property type="entry name" value="MbtH"/>
    <property type="match status" value="1"/>
</dbReference>
<dbReference type="KEGG" id="scy:SCATT_p15650"/>
<feature type="domain" description="MbtH-like" evidence="1">
    <location>
        <begin position="1"/>
        <end position="51"/>
    </location>
</feature>
<dbReference type="EMBL" id="CP003229">
    <property type="protein sequence ID" value="AEW99758.1"/>
    <property type="molecule type" value="Genomic_DNA"/>
</dbReference>
<keyword evidence="2" id="KW-0614">Plasmid</keyword>
<organism evidence="2 3">
    <name type="scientific">Streptantibioticus cattleyicolor (strain ATCC 35852 / DSM 46488 / JCM 4925 / NBRC 14057 / NRRL 8057)</name>
    <name type="common">Streptomyces cattleya</name>
    <dbReference type="NCBI Taxonomy" id="1003195"/>
    <lineage>
        <taxon>Bacteria</taxon>
        <taxon>Bacillati</taxon>
        <taxon>Actinomycetota</taxon>
        <taxon>Actinomycetes</taxon>
        <taxon>Kitasatosporales</taxon>
        <taxon>Streptomycetaceae</taxon>
        <taxon>Streptantibioticus</taxon>
    </lineage>
</organism>
<protein>
    <submittedName>
        <fullName evidence="2">MbtH domain protein</fullName>
    </submittedName>
</protein>
<dbReference type="RefSeq" id="WP_014150633.1">
    <property type="nucleotide sequence ID" value="NC_016113.1"/>
</dbReference>
<dbReference type="SUPFAM" id="SSF160582">
    <property type="entry name" value="MbtH-like"/>
    <property type="match status" value="1"/>
</dbReference>
<dbReference type="PATRIC" id="fig|1003195.11.peg.167"/>
<reference evidence="3" key="1">
    <citation type="submission" date="2011-12" db="EMBL/GenBank/DDBJ databases">
        <title>Complete genome sequence of Streptomyces cattleya strain DSM 46488.</title>
        <authorList>
            <person name="Ou H.-Y."/>
            <person name="Li P."/>
            <person name="Zhao C."/>
            <person name="O'Hagan D."/>
            <person name="Deng Z."/>
        </authorList>
    </citation>
    <scope>NUCLEOTIDE SEQUENCE [LARGE SCALE GENOMIC DNA]</scope>
    <source>
        <strain evidence="3">ATCC 35852 / DSM 46488 / JCM 4925 / NBRC 14057 / NRRL 8057</strain>
        <plasmid evidence="3">Plasmid pSCATT</plasmid>
    </source>
</reference>
<evidence type="ECO:0000313" key="3">
    <source>
        <dbReference type="Proteomes" id="UP000007842"/>
    </source>
</evidence>
<dbReference type="InterPro" id="IPR038020">
    <property type="entry name" value="MbtH-like_sf"/>
</dbReference>
<dbReference type="Proteomes" id="UP000007842">
    <property type="component" value="Plasmid pSCATT"/>
</dbReference>
<dbReference type="Pfam" id="PF03621">
    <property type="entry name" value="MbtH"/>
    <property type="match status" value="1"/>
</dbReference>
<gene>
    <name evidence="2" type="ordered locus">SCATT_p15650</name>
</gene>